<dbReference type="EMBL" id="DS114456">
    <property type="protein sequence ID" value="EAX87416.1"/>
    <property type="molecule type" value="Genomic_DNA"/>
</dbReference>
<name>A2G5Z8_TRIV3</name>
<dbReference type="KEGG" id="tva:4745067"/>
<accession>A2G5Z8</accession>
<dbReference type="eggNOG" id="KOG2264">
    <property type="taxonomic scope" value="Eukaryota"/>
</dbReference>
<dbReference type="PANTHER" id="PTHR48261:SF2">
    <property type="entry name" value="ACETYLGLUCOSAMINYLTRANSFERASE"/>
    <property type="match status" value="1"/>
</dbReference>
<dbReference type="VEuPathDB" id="TrichDB:TVAG_466230"/>
<keyword evidence="7" id="KW-1185">Reference proteome</keyword>
<evidence type="ECO:0000256" key="2">
    <source>
        <dbReference type="ARBA" id="ARBA00022679"/>
    </source>
</evidence>
<keyword evidence="4" id="KW-1015">Disulfide bond</keyword>
<dbReference type="STRING" id="5722.A2G5Z8"/>
<comment type="subcellular location">
    <subcellularLocation>
        <location evidence="1">Membrane</location>
    </subcellularLocation>
</comment>
<evidence type="ECO:0000313" key="7">
    <source>
        <dbReference type="Proteomes" id="UP000001542"/>
    </source>
</evidence>
<dbReference type="PANTHER" id="PTHR48261">
    <property type="entry name" value="ACETYLGLUCOSAMINYLTRANSFERASE"/>
    <property type="match status" value="1"/>
</dbReference>
<evidence type="ECO:0000256" key="3">
    <source>
        <dbReference type="ARBA" id="ARBA00023136"/>
    </source>
</evidence>
<dbReference type="SMR" id="A2G5Z8"/>
<dbReference type="AlphaFoldDB" id="A2G5Z8"/>
<evidence type="ECO:0000256" key="4">
    <source>
        <dbReference type="ARBA" id="ARBA00023157"/>
    </source>
</evidence>
<dbReference type="GO" id="GO:0016757">
    <property type="term" value="F:glycosyltransferase activity"/>
    <property type="evidence" value="ECO:0007669"/>
    <property type="project" value="InterPro"/>
</dbReference>
<gene>
    <name evidence="6" type="ORF">TVAG_466230</name>
</gene>
<keyword evidence="2" id="KW-0808">Transferase</keyword>
<dbReference type="InterPro" id="IPR029044">
    <property type="entry name" value="Nucleotide-diphossugar_trans"/>
</dbReference>
<dbReference type="InParanoid" id="A2G5Z8"/>
<dbReference type="SUPFAM" id="SSF53448">
    <property type="entry name" value="Nucleotide-diphospho-sugar transferases"/>
    <property type="match status" value="1"/>
</dbReference>
<dbReference type="Proteomes" id="UP000001542">
    <property type="component" value="Unassembled WGS sequence"/>
</dbReference>
<protein>
    <submittedName>
        <fullName evidence="6">Exostosin-2, putative</fullName>
    </submittedName>
</protein>
<dbReference type="InterPro" id="IPR015338">
    <property type="entry name" value="GT64_dom"/>
</dbReference>
<dbReference type="OrthoDB" id="5954868at2759"/>
<dbReference type="VEuPathDB" id="TrichDB:TVAGG3_0084050"/>
<dbReference type="GO" id="GO:0016020">
    <property type="term" value="C:membrane"/>
    <property type="evidence" value="ECO:0007669"/>
    <property type="project" value="UniProtKB-SubCell"/>
</dbReference>
<feature type="domain" description="Glycosyl transferase 64" evidence="5">
    <location>
        <begin position="3"/>
        <end position="216"/>
    </location>
</feature>
<dbReference type="InterPro" id="IPR004263">
    <property type="entry name" value="Exostosin"/>
</dbReference>
<proteinExistence type="predicted"/>
<keyword evidence="3" id="KW-0472">Membrane</keyword>
<reference evidence="6" key="1">
    <citation type="submission" date="2006-10" db="EMBL/GenBank/DDBJ databases">
        <authorList>
            <person name="Amadeo P."/>
            <person name="Zhao Q."/>
            <person name="Wortman J."/>
            <person name="Fraser-Liggett C."/>
            <person name="Carlton J."/>
        </authorList>
    </citation>
    <scope>NUCLEOTIDE SEQUENCE</scope>
    <source>
        <strain evidence="6">G3</strain>
    </source>
</reference>
<reference evidence="6" key="2">
    <citation type="journal article" date="2007" name="Science">
        <title>Draft genome sequence of the sexually transmitted pathogen Trichomonas vaginalis.</title>
        <authorList>
            <person name="Carlton J.M."/>
            <person name="Hirt R.P."/>
            <person name="Silva J.C."/>
            <person name="Delcher A.L."/>
            <person name="Schatz M."/>
            <person name="Zhao Q."/>
            <person name="Wortman J.R."/>
            <person name="Bidwell S.L."/>
            <person name="Alsmark U.C.M."/>
            <person name="Besteiro S."/>
            <person name="Sicheritz-Ponten T."/>
            <person name="Noel C.J."/>
            <person name="Dacks J.B."/>
            <person name="Foster P.G."/>
            <person name="Simillion C."/>
            <person name="Van de Peer Y."/>
            <person name="Miranda-Saavedra D."/>
            <person name="Barton G.J."/>
            <person name="Westrop G.D."/>
            <person name="Mueller S."/>
            <person name="Dessi D."/>
            <person name="Fiori P.L."/>
            <person name="Ren Q."/>
            <person name="Paulsen I."/>
            <person name="Zhang H."/>
            <person name="Bastida-Corcuera F.D."/>
            <person name="Simoes-Barbosa A."/>
            <person name="Brown M.T."/>
            <person name="Hayes R.D."/>
            <person name="Mukherjee M."/>
            <person name="Okumura C.Y."/>
            <person name="Schneider R."/>
            <person name="Smith A.J."/>
            <person name="Vanacova S."/>
            <person name="Villalvazo M."/>
            <person name="Haas B.J."/>
            <person name="Pertea M."/>
            <person name="Feldblyum T.V."/>
            <person name="Utterback T.R."/>
            <person name="Shu C.L."/>
            <person name="Osoegawa K."/>
            <person name="de Jong P.J."/>
            <person name="Hrdy I."/>
            <person name="Horvathova L."/>
            <person name="Zubacova Z."/>
            <person name="Dolezal P."/>
            <person name="Malik S.B."/>
            <person name="Logsdon J.M. Jr."/>
            <person name="Henze K."/>
            <person name="Gupta A."/>
            <person name="Wang C.C."/>
            <person name="Dunne R.L."/>
            <person name="Upcroft J.A."/>
            <person name="Upcroft P."/>
            <person name="White O."/>
            <person name="Salzberg S.L."/>
            <person name="Tang P."/>
            <person name="Chiu C.-H."/>
            <person name="Lee Y.-S."/>
            <person name="Embley T.M."/>
            <person name="Coombs G.H."/>
            <person name="Mottram J.C."/>
            <person name="Tachezy J."/>
            <person name="Fraser-Liggett C.M."/>
            <person name="Johnson P.J."/>
        </authorList>
    </citation>
    <scope>NUCLEOTIDE SEQUENCE [LARGE SCALE GENOMIC DNA]</scope>
    <source>
        <strain evidence="6">G3</strain>
    </source>
</reference>
<organism evidence="6 7">
    <name type="scientific">Trichomonas vaginalis (strain ATCC PRA-98 / G3)</name>
    <dbReference type="NCBI Taxonomy" id="412133"/>
    <lineage>
        <taxon>Eukaryota</taxon>
        <taxon>Metamonada</taxon>
        <taxon>Parabasalia</taxon>
        <taxon>Trichomonadida</taxon>
        <taxon>Trichomonadidae</taxon>
        <taxon>Trichomonas</taxon>
    </lineage>
</organism>
<dbReference type="FunFam" id="3.90.550.10:FF:000431">
    <property type="entry name" value="Exostosin-2, putative"/>
    <property type="match status" value="1"/>
</dbReference>
<dbReference type="RefSeq" id="XP_001300346.1">
    <property type="nucleotide sequence ID" value="XM_001300345.1"/>
</dbReference>
<dbReference type="Gene3D" id="3.90.550.10">
    <property type="entry name" value="Spore Coat Polysaccharide Biosynthesis Protein SpsA, Chain A"/>
    <property type="match status" value="1"/>
</dbReference>
<evidence type="ECO:0000256" key="1">
    <source>
        <dbReference type="ARBA" id="ARBA00004370"/>
    </source>
</evidence>
<sequence length="232" mass="27347">MIRRQLNKISFNQVPHLKEIFIYWVDTNNPIPNLDFFGFKPNDGHIPVTILPTVSGFITDRFIAPENLSTDTVLIMDDDLVISGTELDRAFVVYKKNNFTDRIFGLRTRSFKKDKYNLFEYDRPYNMVITNFAFLNVKMLEYYHLPKYKELVDYCVKIRNCDDILMNYIASHEFKKSPIAINLDVIHLGVFGISFGKDHKEKRDKCCQMFTKHFGYDVVGTYESNSIFQKTW</sequence>
<evidence type="ECO:0000313" key="6">
    <source>
        <dbReference type="EMBL" id="EAX87416.1"/>
    </source>
</evidence>
<dbReference type="Pfam" id="PF09258">
    <property type="entry name" value="Glyco_transf_64"/>
    <property type="match status" value="1"/>
</dbReference>
<evidence type="ECO:0000259" key="5">
    <source>
        <dbReference type="Pfam" id="PF09258"/>
    </source>
</evidence>